<comment type="caution">
    <text evidence="2">The sequence shown here is derived from an EMBL/GenBank/DDBJ whole genome shotgun (WGS) entry which is preliminary data.</text>
</comment>
<dbReference type="EMBL" id="QNTV01000029">
    <property type="protein sequence ID" value="RBA51601.1"/>
    <property type="molecule type" value="Genomic_DNA"/>
</dbReference>
<dbReference type="Proteomes" id="UP000252554">
    <property type="component" value="Unassembled WGS sequence"/>
</dbReference>
<name>A0A365PNU0_9GAMM</name>
<protein>
    <recommendedName>
        <fullName evidence="4">DNA repair protein</fullName>
    </recommendedName>
</protein>
<feature type="coiled-coil region" evidence="1">
    <location>
        <begin position="277"/>
        <end position="304"/>
    </location>
</feature>
<dbReference type="Gene3D" id="3.40.50.300">
    <property type="entry name" value="P-loop containing nucleotide triphosphate hydrolases"/>
    <property type="match status" value="1"/>
</dbReference>
<evidence type="ECO:0000256" key="1">
    <source>
        <dbReference type="SAM" id="Coils"/>
    </source>
</evidence>
<sequence length="594" mass="67804">MLLYHIAKAINPAEVDEKVRLAKASEYKGFDIDFEVVWSNGDLSKLSDVISTKPITYIPQLYINHLAEEDGKSQLNELVKSILMQNDDFKSFTKNQEQKISDTHEKINGTISRIYRLKESYKSLAKDSSEIGTKSAIEEEIKRLQAAILALREKAGFSEQEERAFNHLNSRKGSLEKRHKTVSDAAIFLKQLSDSLTLKGDYLVDELTETVKLDIDAPKHARIVTNSLAELQAGLKLEIESYVSKIALRHQKTPSTLARLDSRLKSTEQAITPLLEKIKEQKALEVIREKLKSEEAKLKRITEIEHRLLSIATDGKALREDLYQSFGELVITYTEYVKEISRPEYQLEEAINISANVAFSSSKFDQFVKSFDGRGNLTNLVGDLADSEGNYIFCPETHAQKIFYIDEKIRRKDEKLPSAKKGTTEEDIIRKLYSDCFYINYSVSYKEDQIETMSPGKRGLVLLNLILHLSNASHPILIDQPEDNLDNRTIYDQLNDFIRDRKKKRQIIMVTHNANLVVAADAECVIVANQDGQQRCFENEKFKFEYCSGSLENSFEDSNKIGILKKQGIRQHVCQILEGGILAFKERELKYGLK</sequence>
<evidence type="ECO:0008006" key="4">
    <source>
        <dbReference type="Google" id="ProtNLM"/>
    </source>
</evidence>
<dbReference type="AlphaFoldDB" id="A0A365PNU0"/>
<accession>A0A365PNU0</accession>
<keyword evidence="1" id="KW-0175">Coiled coil</keyword>
<reference evidence="2 3" key="1">
    <citation type="submission" date="2018-06" db="EMBL/GenBank/DDBJ databases">
        <title>Whole genome sequencing of four bacterial strains from South Shetland trench revealing bio-synthetic gene clusters.</title>
        <authorList>
            <person name="Abdel-Mageed W.M."/>
            <person name="Lehri B."/>
            <person name="Jarmusch S.A."/>
            <person name="Miranda K."/>
            <person name="Goodfellow M."/>
            <person name="Jaspars M."/>
            <person name="Karlyshev A.V."/>
        </authorList>
    </citation>
    <scope>NUCLEOTIDE SEQUENCE [LARGE SCALE GENOMIC DNA]</scope>
    <source>
        <strain evidence="2 3">SST2</strain>
    </source>
</reference>
<organism evidence="2 3">
    <name type="scientific">Stutzerimonas zhaodongensis</name>
    <dbReference type="NCBI Taxonomy" id="1176257"/>
    <lineage>
        <taxon>Bacteria</taxon>
        <taxon>Pseudomonadati</taxon>
        <taxon>Pseudomonadota</taxon>
        <taxon>Gammaproteobacteria</taxon>
        <taxon>Pseudomonadales</taxon>
        <taxon>Pseudomonadaceae</taxon>
        <taxon>Stutzerimonas</taxon>
    </lineage>
</organism>
<dbReference type="InterPro" id="IPR027417">
    <property type="entry name" value="P-loop_NTPase"/>
</dbReference>
<proteinExistence type="predicted"/>
<gene>
    <name evidence="2" type="ORF">DQ403_22145</name>
</gene>
<evidence type="ECO:0000313" key="3">
    <source>
        <dbReference type="Proteomes" id="UP000252554"/>
    </source>
</evidence>
<dbReference type="SUPFAM" id="SSF52540">
    <property type="entry name" value="P-loop containing nucleoside triphosphate hydrolases"/>
    <property type="match status" value="1"/>
</dbReference>
<evidence type="ECO:0000313" key="2">
    <source>
        <dbReference type="EMBL" id="RBA51601.1"/>
    </source>
</evidence>
<feature type="coiled-coil region" evidence="1">
    <location>
        <begin position="134"/>
        <end position="161"/>
    </location>
</feature>